<dbReference type="AlphaFoldDB" id="A0AAJ6GRA9"/>
<feature type="region of interest" description="Disordered" evidence="1">
    <location>
        <begin position="230"/>
        <end position="250"/>
    </location>
</feature>
<evidence type="ECO:0000313" key="3">
    <source>
        <dbReference type="EMBL" id="WIX06187.1"/>
    </source>
</evidence>
<dbReference type="Proteomes" id="UP001228059">
    <property type="component" value="Chromosome"/>
</dbReference>
<organism evidence="3 4">
    <name type="scientific">Xanthomonas oryzae pv. leersiae</name>
    <dbReference type="NCBI Taxonomy" id="3112258"/>
    <lineage>
        <taxon>Bacteria</taxon>
        <taxon>Pseudomonadati</taxon>
        <taxon>Pseudomonadota</taxon>
        <taxon>Gammaproteobacteria</taxon>
        <taxon>Lysobacterales</taxon>
        <taxon>Lysobacteraceae</taxon>
        <taxon>Xanthomonas</taxon>
    </lineage>
</organism>
<dbReference type="RefSeq" id="WP_227006976.1">
    <property type="nucleotide sequence ID" value="NZ_CP127225.1"/>
</dbReference>
<sequence>MRFISMREFNKMPTQVLSGILSNVKVSNTTAEVFFRDGDREGMAATGAVAAALGLSGAAAGMVAMSLDEMSEPVSQVSFDFGDKHIKALLWNWPFKDGDEVQVVAELNSDGSYTGFAVSEPREKIIVLYPHVSAGGRAHWTRILRFAVFAGVAVSAVVSVALILVTMTGAFSHIKIPISFYIFLFIGNMVISLWVGYRIGKRFNPFINMAEPIFSALGWTDVKSIDLRKTTKTKKKPTDPPAMGDSYFRY</sequence>
<dbReference type="NCBIfam" id="NF041560">
    <property type="entry name" value="T6SS_Burk_ExIF"/>
    <property type="match status" value="1"/>
</dbReference>
<feature type="transmembrane region" description="Helical" evidence="2">
    <location>
        <begin position="146"/>
        <end position="172"/>
    </location>
</feature>
<gene>
    <name evidence="3" type="ORF">QN060_19120</name>
</gene>
<dbReference type="EMBL" id="CP127225">
    <property type="protein sequence ID" value="WIX06187.1"/>
    <property type="molecule type" value="Genomic_DNA"/>
</dbReference>
<keyword evidence="2" id="KW-0812">Transmembrane</keyword>
<dbReference type="InterPro" id="IPR048130">
    <property type="entry name" value="T6SS_ExIF-like"/>
</dbReference>
<name>A0AAJ6GRA9_9XANT</name>
<evidence type="ECO:0000313" key="4">
    <source>
        <dbReference type="Proteomes" id="UP001228059"/>
    </source>
</evidence>
<feature type="transmembrane region" description="Helical" evidence="2">
    <location>
        <begin position="178"/>
        <end position="197"/>
    </location>
</feature>
<protein>
    <submittedName>
        <fullName evidence="3">Type VI secretion system effector</fullName>
    </submittedName>
</protein>
<evidence type="ECO:0000256" key="2">
    <source>
        <dbReference type="SAM" id="Phobius"/>
    </source>
</evidence>
<proteinExistence type="predicted"/>
<dbReference type="GeneID" id="77338421"/>
<keyword evidence="2" id="KW-1133">Transmembrane helix</keyword>
<reference evidence="3 4" key="1">
    <citation type="submission" date="2023-05" db="EMBL/GenBank/DDBJ databases">
        <title>Complete Genome Resource of Xanthomonas oryzae pv. leersiae Strain YNJC Isolated From Plateau Japonica Rice in Southwest China.</title>
        <authorList>
            <person name="Aa X."/>
            <person name="Mei L."/>
            <person name="Liu P."/>
            <person name="Yang Y."/>
            <person name="Tang C."/>
            <person name="Zhang F."/>
            <person name="Dong C."/>
            <person name="Wang B."/>
            <person name="Chen X."/>
            <person name="Dai L."/>
        </authorList>
    </citation>
    <scope>NUCLEOTIDE SEQUENCE [LARGE SCALE GENOMIC DNA]</scope>
    <source>
        <strain evidence="3 4">YNJC</strain>
    </source>
</reference>
<evidence type="ECO:0000256" key="1">
    <source>
        <dbReference type="SAM" id="MobiDB-lite"/>
    </source>
</evidence>
<keyword evidence="2" id="KW-0472">Membrane</keyword>
<accession>A0AAJ6GRA9</accession>